<dbReference type="AlphaFoldDB" id="A0A101JT78"/>
<reference evidence="6 7" key="1">
    <citation type="submission" date="2015-10" db="EMBL/GenBank/DDBJ databases">
        <title>Draft Genome Sequence of Chlorobium limicola strain Frasassi Growing under Artificial Lighting in the Frasassi Cave System.</title>
        <authorList>
            <person name="Mansor M."/>
            <person name="Macalady J."/>
        </authorList>
    </citation>
    <scope>NUCLEOTIDE SEQUENCE [LARGE SCALE GENOMIC DNA]</scope>
    <source>
        <strain evidence="6 7">Frasassi</strain>
    </source>
</reference>
<keyword evidence="2" id="KW-0378">Hydrolase</keyword>
<dbReference type="SUPFAM" id="SSF56300">
    <property type="entry name" value="Metallo-dependent phosphatases"/>
    <property type="match status" value="1"/>
</dbReference>
<dbReference type="Proteomes" id="UP000053937">
    <property type="component" value="Unassembled WGS sequence"/>
</dbReference>
<keyword evidence="7" id="KW-1185">Reference proteome</keyword>
<evidence type="ECO:0000256" key="1">
    <source>
        <dbReference type="ARBA" id="ARBA00022723"/>
    </source>
</evidence>
<dbReference type="InterPro" id="IPR050884">
    <property type="entry name" value="CNP_phosphodiesterase-III"/>
</dbReference>
<dbReference type="GO" id="GO:0016787">
    <property type="term" value="F:hydrolase activity"/>
    <property type="evidence" value="ECO:0007669"/>
    <property type="project" value="UniProtKB-KW"/>
</dbReference>
<proteinExistence type="inferred from homology"/>
<dbReference type="Pfam" id="PF00149">
    <property type="entry name" value="Metallophos"/>
    <property type="match status" value="1"/>
</dbReference>
<comment type="similarity">
    <text evidence="4">Belongs to the cyclic nucleotide phosphodiesterase class-III family.</text>
</comment>
<sequence length="288" mass="32843">MIHNTVTVAHISDLHLAGRHDRRSLAFLDRMLRHFNERKIDHLVITGDLFDTYLPAEWPVMREKLMEYDFCSWERTTLIPGNHDLISIEEEMRIYNALNPFPGSRKRALQDRLSGFFAVFGDLMGGDSELRKGFPYVKVLRFPLVSLAFVGVNSVWPWHRSDNPLGARGFVDPAELRALSQPGVAEALRGSFVIGLCHHALRVYGTSSPIDQAFDWTMELINRDEYLAVMQALRTNVILHGHFHRFQTYAMGGVQIVNGGSFRYGPDRYSEMVIGKEGSFAQRFVTLS</sequence>
<gene>
    <name evidence="6" type="ORF">ASB62_01650</name>
</gene>
<evidence type="ECO:0000256" key="4">
    <source>
        <dbReference type="ARBA" id="ARBA00025742"/>
    </source>
</evidence>
<organism evidence="6 7">
    <name type="scientific">Chlorobium limicola</name>
    <dbReference type="NCBI Taxonomy" id="1092"/>
    <lineage>
        <taxon>Bacteria</taxon>
        <taxon>Pseudomonadati</taxon>
        <taxon>Chlorobiota</taxon>
        <taxon>Chlorobiia</taxon>
        <taxon>Chlorobiales</taxon>
        <taxon>Chlorobiaceae</taxon>
        <taxon>Chlorobium/Pelodictyon group</taxon>
        <taxon>Chlorobium</taxon>
    </lineage>
</organism>
<evidence type="ECO:0000259" key="5">
    <source>
        <dbReference type="Pfam" id="PF00149"/>
    </source>
</evidence>
<dbReference type="GO" id="GO:0046872">
    <property type="term" value="F:metal ion binding"/>
    <property type="evidence" value="ECO:0007669"/>
    <property type="project" value="UniProtKB-KW"/>
</dbReference>
<keyword evidence="3" id="KW-0408">Iron</keyword>
<feature type="domain" description="Calcineurin-like phosphoesterase" evidence="5">
    <location>
        <begin position="7"/>
        <end position="245"/>
    </location>
</feature>
<dbReference type="InterPro" id="IPR004843">
    <property type="entry name" value="Calcineurin-like_PHP"/>
</dbReference>
<dbReference type="PANTHER" id="PTHR42988">
    <property type="entry name" value="PHOSPHOHYDROLASE"/>
    <property type="match status" value="1"/>
</dbReference>
<accession>A0A101JT78</accession>
<dbReference type="EMBL" id="LMBR01000021">
    <property type="protein sequence ID" value="KUL32539.1"/>
    <property type="molecule type" value="Genomic_DNA"/>
</dbReference>
<evidence type="ECO:0000256" key="2">
    <source>
        <dbReference type="ARBA" id="ARBA00022801"/>
    </source>
</evidence>
<protein>
    <submittedName>
        <fullName evidence="6">Metallophosphoesterase</fullName>
    </submittedName>
</protein>
<evidence type="ECO:0000313" key="7">
    <source>
        <dbReference type="Proteomes" id="UP000053937"/>
    </source>
</evidence>
<dbReference type="Gene3D" id="3.60.21.10">
    <property type="match status" value="1"/>
</dbReference>
<evidence type="ECO:0000313" key="6">
    <source>
        <dbReference type="EMBL" id="KUL32539.1"/>
    </source>
</evidence>
<evidence type="ECO:0000256" key="3">
    <source>
        <dbReference type="ARBA" id="ARBA00023004"/>
    </source>
</evidence>
<dbReference type="RefSeq" id="WP_059138335.1">
    <property type="nucleotide sequence ID" value="NZ_LMBR01000021.1"/>
</dbReference>
<keyword evidence="1" id="KW-0479">Metal-binding</keyword>
<comment type="caution">
    <text evidence="6">The sequence shown here is derived from an EMBL/GenBank/DDBJ whole genome shotgun (WGS) entry which is preliminary data.</text>
</comment>
<dbReference type="OrthoDB" id="597003at2"/>
<dbReference type="PANTHER" id="PTHR42988:SF2">
    <property type="entry name" value="CYCLIC NUCLEOTIDE PHOSPHODIESTERASE CBUA0032-RELATED"/>
    <property type="match status" value="1"/>
</dbReference>
<dbReference type="InterPro" id="IPR029052">
    <property type="entry name" value="Metallo-depent_PP-like"/>
</dbReference>
<name>A0A101JT78_CHLLI</name>